<evidence type="ECO:0000259" key="2">
    <source>
        <dbReference type="Pfam" id="PF07859"/>
    </source>
</evidence>
<evidence type="ECO:0000256" key="1">
    <source>
        <dbReference type="ARBA" id="ARBA00022801"/>
    </source>
</evidence>
<name>A0A1M2V4R0_TRAPU</name>
<proteinExistence type="predicted"/>
<keyword evidence="1 3" id="KW-0378">Hydrolase</keyword>
<dbReference type="OMA" id="SEQEIHI"/>
<feature type="domain" description="Alpha/beta hydrolase fold-3" evidence="2">
    <location>
        <begin position="86"/>
        <end position="304"/>
    </location>
</feature>
<dbReference type="Pfam" id="PF07859">
    <property type="entry name" value="Abhydrolase_3"/>
    <property type="match status" value="1"/>
</dbReference>
<dbReference type="OrthoDB" id="408631at2759"/>
<dbReference type="InterPro" id="IPR029058">
    <property type="entry name" value="AB_hydrolase_fold"/>
</dbReference>
<dbReference type="SUPFAM" id="SSF53474">
    <property type="entry name" value="alpha/beta-Hydrolases"/>
    <property type="match status" value="1"/>
</dbReference>
<reference evidence="3 4" key="1">
    <citation type="submission" date="2016-10" db="EMBL/GenBank/DDBJ databases">
        <title>Genome sequence of the basidiomycete white-rot fungus Trametes pubescens.</title>
        <authorList>
            <person name="Makela M.R."/>
            <person name="Granchi Z."/>
            <person name="Peng M."/>
            <person name="De Vries R.P."/>
            <person name="Grigoriev I."/>
            <person name="Riley R."/>
            <person name="Hilden K."/>
        </authorList>
    </citation>
    <scope>NUCLEOTIDE SEQUENCE [LARGE SCALE GENOMIC DNA]</scope>
    <source>
        <strain evidence="3 4">FBCC735</strain>
    </source>
</reference>
<dbReference type="STRING" id="154538.A0A1M2V4R0"/>
<gene>
    <name evidence="3" type="ORF">TRAPUB_6863</name>
</gene>
<dbReference type="Gene3D" id="3.40.50.1820">
    <property type="entry name" value="alpha/beta hydrolase"/>
    <property type="match status" value="1"/>
</dbReference>
<dbReference type="ESTHER" id="trapu-a0a1m2v4r0">
    <property type="family name" value="Hormone-sensitive_lipase_like"/>
</dbReference>
<comment type="caution">
    <text evidence="3">The sequence shown here is derived from an EMBL/GenBank/DDBJ whole genome shotgun (WGS) entry which is preliminary data.</text>
</comment>
<keyword evidence="4" id="KW-1185">Reference proteome</keyword>
<sequence>MDPELAAAVAALPTPTPPEGTPTLEESRAEFNRVIALPFINWQKTQVPEGSTYTVRDRIVPVEGGGIPVRCIVPTVEDENATFPVLFHMHGGGFIFGDIDLDDYYLRRLAVDLRITVVNVEYRLTPEYTFPTPLNDCIAALKWVVENTSDLKADLTKGFILIGDSAGGNLAAVLAHEARDDPFFSGRQPTGQFLREPWLAHPDSIPERLTPHYRSMEENAKHDLPLAPTRAGLDGLMLVYKPPLTDPRFCPLLYPSQEGLPPAYFQAMGLDTLRDDGVVYERELRAAGVKTKLDLYPGVHHGFHAQFPTIPIATKLWDDARKGVEWLLRGGE</sequence>
<dbReference type="InterPro" id="IPR050300">
    <property type="entry name" value="GDXG_lipolytic_enzyme"/>
</dbReference>
<dbReference type="InterPro" id="IPR013094">
    <property type="entry name" value="AB_hydrolase_3"/>
</dbReference>
<dbReference type="AlphaFoldDB" id="A0A1M2V4R0"/>
<accession>A0A1M2V4R0</accession>
<evidence type="ECO:0000313" key="4">
    <source>
        <dbReference type="Proteomes" id="UP000184267"/>
    </source>
</evidence>
<protein>
    <submittedName>
        <fullName evidence="3">AB hydrolase superfamily protein B1A11.02</fullName>
    </submittedName>
</protein>
<evidence type="ECO:0000313" key="3">
    <source>
        <dbReference type="EMBL" id="OJT02599.1"/>
    </source>
</evidence>
<dbReference type="GO" id="GO:0016787">
    <property type="term" value="F:hydrolase activity"/>
    <property type="evidence" value="ECO:0007669"/>
    <property type="project" value="UniProtKB-KW"/>
</dbReference>
<dbReference type="PANTHER" id="PTHR48081">
    <property type="entry name" value="AB HYDROLASE SUPERFAMILY PROTEIN C4A8.06C"/>
    <property type="match status" value="1"/>
</dbReference>
<dbReference type="Proteomes" id="UP000184267">
    <property type="component" value="Unassembled WGS sequence"/>
</dbReference>
<dbReference type="EMBL" id="MNAD01001660">
    <property type="protein sequence ID" value="OJT02599.1"/>
    <property type="molecule type" value="Genomic_DNA"/>
</dbReference>
<organism evidence="3 4">
    <name type="scientific">Trametes pubescens</name>
    <name type="common">White-rot fungus</name>
    <dbReference type="NCBI Taxonomy" id="154538"/>
    <lineage>
        <taxon>Eukaryota</taxon>
        <taxon>Fungi</taxon>
        <taxon>Dikarya</taxon>
        <taxon>Basidiomycota</taxon>
        <taxon>Agaricomycotina</taxon>
        <taxon>Agaricomycetes</taxon>
        <taxon>Polyporales</taxon>
        <taxon>Polyporaceae</taxon>
        <taxon>Trametes</taxon>
    </lineage>
</organism>
<dbReference type="PANTHER" id="PTHR48081:SF8">
    <property type="entry name" value="ALPHA_BETA HYDROLASE FOLD-3 DOMAIN-CONTAINING PROTEIN-RELATED"/>
    <property type="match status" value="1"/>
</dbReference>